<accession>A0ACB9YMQ1</accession>
<evidence type="ECO:0000313" key="1">
    <source>
        <dbReference type="EMBL" id="KAI4860695.1"/>
    </source>
</evidence>
<dbReference type="EMBL" id="MU393577">
    <property type="protein sequence ID" value="KAI4860695.1"/>
    <property type="molecule type" value="Genomic_DNA"/>
</dbReference>
<gene>
    <name evidence="1" type="ORF">F4820DRAFT_465419</name>
</gene>
<evidence type="ECO:0000313" key="2">
    <source>
        <dbReference type="Proteomes" id="UP001497700"/>
    </source>
</evidence>
<name>A0ACB9YMQ1_9PEZI</name>
<proteinExistence type="predicted"/>
<reference evidence="1 2" key="1">
    <citation type="journal article" date="2022" name="New Phytol.">
        <title>Ecological generalism drives hyperdiversity of secondary metabolite gene clusters in xylarialean endophytes.</title>
        <authorList>
            <person name="Franco M.E.E."/>
            <person name="Wisecaver J.H."/>
            <person name="Arnold A.E."/>
            <person name="Ju Y.M."/>
            <person name="Slot J.C."/>
            <person name="Ahrendt S."/>
            <person name="Moore L.P."/>
            <person name="Eastman K.E."/>
            <person name="Scott K."/>
            <person name="Konkel Z."/>
            <person name="Mondo S.J."/>
            <person name="Kuo A."/>
            <person name="Hayes R.D."/>
            <person name="Haridas S."/>
            <person name="Andreopoulos B."/>
            <person name="Riley R."/>
            <person name="LaButti K."/>
            <person name="Pangilinan J."/>
            <person name="Lipzen A."/>
            <person name="Amirebrahimi M."/>
            <person name="Yan J."/>
            <person name="Adam C."/>
            <person name="Keymanesh K."/>
            <person name="Ng V."/>
            <person name="Louie K."/>
            <person name="Northen T."/>
            <person name="Drula E."/>
            <person name="Henrissat B."/>
            <person name="Hsieh H.M."/>
            <person name="Youens-Clark K."/>
            <person name="Lutzoni F."/>
            <person name="Miadlikowska J."/>
            <person name="Eastwood D.C."/>
            <person name="Hamelin R.C."/>
            <person name="Grigoriev I.V."/>
            <person name="U'Ren J.M."/>
        </authorList>
    </citation>
    <scope>NUCLEOTIDE SEQUENCE [LARGE SCALE GENOMIC DNA]</scope>
    <source>
        <strain evidence="1 2">CBS 119005</strain>
    </source>
</reference>
<comment type="caution">
    <text evidence="1">The sequence shown here is derived from an EMBL/GenBank/DDBJ whole genome shotgun (WGS) entry which is preliminary data.</text>
</comment>
<sequence length="351" mass="38844">MISSCNVSPKNGRSKLSYFYHLLTQTPAEVRGVDLRGKTAIVTGSSAGIGLECGRQLLDLGLTKLILAVRNMSKGSEAARNLAKGRDVEKGTIEVWKLDYSCYHSTCSFVERTKSLERLDIVILNAGIMTAEMKLNPSTGHEETIQINYLSPALLAILLLPIIKEKSSSNPQQPGRITITSSDTAAWAKVNKRNGSPLLSSFDKLEDKVDMTNRMYLSKLLGQMFLVELAKLVPPSVAVINAATPMMVYDSELRRDAPRSVRDKFDKVFRRLVGYKSSVGARVVIDAAVNHGEETHGQCLRLQKVTPMAPIVYSPEGEHLKDFLWKETMEEFSFAGVHNILKELNSERATS</sequence>
<keyword evidence="2" id="KW-1185">Reference proteome</keyword>
<organism evidence="1 2">
    <name type="scientific">Hypoxylon rubiginosum</name>
    <dbReference type="NCBI Taxonomy" id="110542"/>
    <lineage>
        <taxon>Eukaryota</taxon>
        <taxon>Fungi</taxon>
        <taxon>Dikarya</taxon>
        <taxon>Ascomycota</taxon>
        <taxon>Pezizomycotina</taxon>
        <taxon>Sordariomycetes</taxon>
        <taxon>Xylariomycetidae</taxon>
        <taxon>Xylariales</taxon>
        <taxon>Hypoxylaceae</taxon>
        <taxon>Hypoxylon</taxon>
    </lineage>
</organism>
<dbReference type="Proteomes" id="UP001497700">
    <property type="component" value="Unassembled WGS sequence"/>
</dbReference>
<protein>
    <submittedName>
        <fullName evidence="1">NAD(P)-binding protein</fullName>
    </submittedName>
</protein>